<keyword evidence="1" id="KW-1133">Transmembrane helix</keyword>
<name>A0A9N9G0H5_9GLOM</name>
<evidence type="ECO:0000313" key="2">
    <source>
        <dbReference type="EMBL" id="CAG8576012.1"/>
    </source>
</evidence>
<keyword evidence="1" id="KW-0812">Transmembrane</keyword>
<dbReference type="AlphaFoldDB" id="A0A9N9G0H5"/>
<dbReference type="OrthoDB" id="10600853at2759"/>
<dbReference type="EMBL" id="CAJVPJ010001112">
    <property type="protein sequence ID" value="CAG8576012.1"/>
    <property type="molecule type" value="Genomic_DNA"/>
</dbReference>
<reference evidence="2" key="1">
    <citation type="submission" date="2021-06" db="EMBL/GenBank/DDBJ databases">
        <authorList>
            <person name="Kallberg Y."/>
            <person name="Tangrot J."/>
            <person name="Rosling A."/>
        </authorList>
    </citation>
    <scope>NUCLEOTIDE SEQUENCE</scope>
    <source>
        <strain evidence="2">IA702</strain>
    </source>
</reference>
<proteinExistence type="predicted"/>
<gene>
    <name evidence="2" type="ORF">POCULU_LOCUS6241</name>
</gene>
<comment type="caution">
    <text evidence="2">The sequence shown here is derived from an EMBL/GenBank/DDBJ whole genome shotgun (WGS) entry which is preliminary data.</text>
</comment>
<evidence type="ECO:0000256" key="1">
    <source>
        <dbReference type="SAM" id="Phobius"/>
    </source>
</evidence>
<keyword evidence="3" id="KW-1185">Reference proteome</keyword>
<protein>
    <submittedName>
        <fullName evidence="2">7841_t:CDS:1</fullName>
    </submittedName>
</protein>
<sequence>MAQPPKPLSKDCTNHEPFQITATHPLTDVPVNFGYVAYPSNVFSNNLTQNVAAYPTHPQVPVVSAYNNLNARGAVNPTLRPPYVIATRRGGCQCNWKISVTAVAFLSMLIGSILLGVGLSNCADFCYYDLYVTGGTLLAIGTVMAICILVAFLVRCGRVTTTTMQHY</sequence>
<keyword evidence="1" id="KW-0472">Membrane</keyword>
<accession>A0A9N9G0H5</accession>
<feature type="transmembrane region" description="Helical" evidence="1">
    <location>
        <begin position="131"/>
        <end position="154"/>
    </location>
</feature>
<evidence type="ECO:0000313" key="3">
    <source>
        <dbReference type="Proteomes" id="UP000789572"/>
    </source>
</evidence>
<dbReference type="Proteomes" id="UP000789572">
    <property type="component" value="Unassembled WGS sequence"/>
</dbReference>
<organism evidence="2 3">
    <name type="scientific">Paraglomus occultum</name>
    <dbReference type="NCBI Taxonomy" id="144539"/>
    <lineage>
        <taxon>Eukaryota</taxon>
        <taxon>Fungi</taxon>
        <taxon>Fungi incertae sedis</taxon>
        <taxon>Mucoromycota</taxon>
        <taxon>Glomeromycotina</taxon>
        <taxon>Glomeromycetes</taxon>
        <taxon>Paraglomerales</taxon>
        <taxon>Paraglomeraceae</taxon>
        <taxon>Paraglomus</taxon>
    </lineage>
</organism>
<feature type="transmembrane region" description="Helical" evidence="1">
    <location>
        <begin position="98"/>
        <end position="119"/>
    </location>
</feature>